<dbReference type="AlphaFoldDB" id="A0A381QSQ4"/>
<reference evidence="2" key="1">
    <citation type="submission" date="2018-05" db="EMBL/GenBank/DDBJ databases">
        <authorList>
            <person name="Lanie J.A."/>
            <person name="Ng W.-L."/>
            <person name="Kazmierczak K.M."/>
            <person name="Andrzejewski T.M."/>
            <person name="Davidsen T.M."/>
            <person name="Wayne K.J."/>
            <person name="Tettelin H."/>
            <person name="Glass J.I."/>
            <person name="Rusch D."/>
            <person name="Podicherti R."/>
            <person name="Tsui H.-C.T."/>
            <person name="Winkler M.E."/>
        </authorList>
    </citation>
    <scope>NUCLEOTIDE SEQUENCE</scope>
</reference>
<organism evidence="2">
    <name type="scientific">marine metagenome</name>
    <dbReference type="NCBI Taxonomy" id="408172"/>
    <lineage>
        <taxon>unclassified sequences</taxon>
        <taxon>metagenomes</taxon>
        <taxon>ecological metagenomes</taxon>
    </lineage>
</organism>
<name>A0A381QSQ4_9ZZZZ</name>
<gene>
    <name evidence="2" type="ORF">METZ01_LOCUS33731</name>
</gene>
<feature type="compositionally biased region" description="Basic and acidic residues" evidence="1">
    <location>
        <begin position="11"/>
        <end position="21"/>
    </location>
</feature>
<feature type="region of interest" description="Disordered" evidence="1">
    <location>
        <begin position="1"/>
        <end position="21"/>
    </location>
</feature>
<dbReference type="EMBL" id="UINC01001445">
    <property type="protein sequence ID" value="SUZ80877.1"/>
    <property type="molecule type" value="Genomic_DNA"/>
</dbReference>
<evidence type="ECO:0008006" key="3">
    <source>
        <dbReference type="Google" id="ProtNLM"/>
    </source>
</evidence>
<dbReference type="Pfam" id="PF23435">
    <property type="entry name" value="DUF7121"/>
    <property type="match status" value="1"/>
</dbReference>
<sequence>MAQRKKGQRKPKTEIQRSEEQFQRFVARRNEFNNASRMLRDERDALHEQRHKVMEQILALREEMKSNSRVKGQSMQARDQLRKQAHKLIAAKKAKGKSGRGSGGLLDTVQALMSEIMASERRLETTEMSIARERALLERISILRRSLSEQQVSLEEQEHLHAEVSELDESIDTRFSEADQHHQEVVRLAKLNSKLYDKMTEMMQEASHLSGEADKKHQDFVEIRQRADHQHQRAMEMLDHLRQHRKVTREEQQARWKQVRDRHQAVKQALYDDTKLAEAADDAIKELMAGGKISL</sequence>
<evidence type="ECO:0000313" key="2">
    <source>
        <dbReference type="EMBL" id="SUZ80877.1"/>
    </source>
</evidence>
<dbReference type="InterPro" id="IPR055545">
    <property type="entry name" value="DUF7121"/>
</dbReference>
<feature type="compositionally biased region" description="Basic residues" evidence="1">
    <location>
        <begin position="1"/>
        <end position="10"/>
    </location>
</feature>
<evidence type="ECO:0000256" key="1">
    <source>
        <dbReference type="SAM" id="MobiDB-lite"/>
    </source>
</evidence>
<protein>
    <recommendedName>
        <fullName evidence="3">Phosphoserine phosphatase</fullName>
    </recommendedName>
</protein>
<proteinExistence type="predicted"/>
<accession>A0A381QSQ4</accession>